<dbReference type="AlphaFoldDB" id="A0AAV9H4A4"/>
<dbReference type="EMBL" id="MU865915">
    <property type="protein sequence ID" value="KAK4455069.1"/>
    <property type="molecule type" value="Genomic_DNA"/>
</dbReference>
<keyword evidence="3" id="KW-1185">Reference proteome</keyword>
<protein>
    <recommendedName>
        <fullName evidence="1">BTB domain-containing protein</fullName>
    </recommendedName>
</protein>
<dbReference type="InterPro" id="IPR000210">
    <property type="entry name" value="BTB/POZ_dom"/>
</dbReference>
<reference evidence="2" key="2">
    <citation type="submission" date="2023-05" db="EMBL/GenBank/DDBJ databases">
        <authorList>
            <consortium name="Lawrence Berkeley National Laboratory"/>
            <person name="Steindorff A."/>
            <person name="Hensen N."/>
            <person name="Bonometti L."/>
            <person name="Westerberg I."/>
            <person name="Brannstrom I.O."/>
            <person name="Guillou S."/>
            <person name="Cros-Aarteil S."/>
            <person name="Calhoun S."/>
            <person name="Haridas S."/>
            <person name="Kuo A."/>
            <person name="Mondo S."/>
            <person name="Pangilinan J."/>
            <person name="Riley R."/>
            <person name="Labutti K."/>
            <person name="Andreopoulos B."/>
            <person name="Lipzen A."/>
            <person name="Chen C."/>
            <person name="Yanf M."/>
            <person name="Daum C."/>
            <person name="Ng V."/>
            <person name="Clum A."/>
            <person name="Ohm R."/>
            <person name="Martin F."/>
            <person name="Silar P."/>
            <person name="Natvig D."/>
            <person name="Lalanne C."/>
            <person name="Gautier V."/>
            <person name="Ament-Velasquez S.L."/>
            <person name="Kruys A."/>
            <person name="Hutchinson M.I."/>
            <person name="Powell A.J."/>
            <person name="Barry K."/>
            <person name="Miller A.N."/>
            <person name="Grigoriev I.V."/>
            <person name="Debuchy R."/>
            <person name="Gladieux P."/>
            <person name="Thoren M.H."/>
            <person name="Johannesson H."/>
        </authorList>
    </citation>
    <scope>NUCLEOTIDE SEQUENCE</scope>
    <source>
        <strain evidence="2">PSN243</strain>
    </source>
</reference>
<sequence length="239" mass="27097">MSGQSSTTAYSPEASGETTISILNRQLAGRLVKLLVGPERVEWTIHESLLCANSKFFVAALRGPWKERKGVIELPEDEPAAFGLFANWIYESIREVRSLPPIKSDNELRNYLALYIMSRKLLVQALSKGSFSAIYEYFTKENTNQINEAIKPKVQDVHYIFDNTTESDSMRWYFCDLILLHCQCEKPMSLDEVAGWQKFTDDRADVGSGMMRSMCQYIATVNALPLKNKALSEANEYVA</sequence>
<gene>
    <name evidence="2" type="ORF">QBC34DRAFT_420730</name>
</gene>
<dbReference type="CDD" id="cd18186">
    <property type="entry name" value="BTB_POZ_ZBTB_KLHL-like"/>
    <property type="match status" value="1"/>
</dbReference>
<dbReference type="PANTHER" id="PTHR47843">
    <property type="entry name" value="BTB DOMAIN-CONTAINING PROTEIN-RELATED"/>
    <property type="match status" value="1"/>
</dbReference>
<feature type="domain" description="BTB" evidence="1">
    <location>
        <begin position="30"/>
        <end position="98"/>
    </location>
</feature>
<evidence type="ECO:0000313" key="3">
    <source>
        <dbReference type="Proteomes" id="UP001321760"/>
    </source>
</evidence>
<dbReference type="PROSITE" id="PS50097">
    <property type="entry name" value="BTB"/>
    <property type="match status" value="1"/>
</dbReference>
<name>A0AAV9H4A4_9PEZI</name>
<dbReference type="PANTHER" id="PTHR47843:SF2">
    <property type="entry name" value="BTB DOMAIN-CONTAINING PROTEIN"/>
    <property type="match status" value="1"/>
</dbReference>
<proteinExistence type="predicted"/>
<comment type="caution">
    <text evidence="2">The sequence shown here is derived from an EMBL/GenBank/DDBJ whole genome shotgun (WGS) entry which is preliminary data.</text>
</comment>
<organism evidence="2 3">
    <name type="scientific">Podospora aff. communis PSN243</name>
    <dbReference type="NCBI Taxonomy" id="3040156"/>
    <lineage>
        <taxon>Eukaryota</taxon>
        <taxon>Fungi</taxon>
        <taxon>Dikarya</taxon>
        <taxon>Ascomycota</taxon>
        <taxon>Pezizomycotina</taxon>
        <taxon>Sordariomycetes</taxon>
        <taxon>Sordariomycetidae</taxon>
        <taxon>Sordariales</taxon>
        <taxon>Podosporaceae</taxon>
        <taxon>Podospora</taxon>
    </lineage>
</organism>
<dbReference type="Gene3D" id="3.30.710.10">
    <property type="entry name" value="Potassium Channel Kv1.1, Chain A"/>
    <property type="match status" value="1"/>
</dbReference>
<evidence type="ECO:0000313" key="2">
    <source>
        <dbReference type="EMBL" id="KAK4455069.1"/>
    </source>
</evidence>
<evidence type="ECO:0000259" key="1">
    <source>
        <dbReference type="PROSITE" id="PS50097"/>
    </source>
</evidence>
<reference evidence="2" key="1">
    <citation type="journal article" date="2023" name="Mol. Phylogenet. Evol.">
        <title>Genome-scale phylogeny and comparative genomics of the fungal order Sordariales.</title>
        <authorList>
            <person name="Hensen N."/>
            <person name="Bonometti L."/>
            <person name="Westerberg I."/>
            <person name="Brannstrom I.O."/>
            <person name="Guillou S."/>
            <person name="Cros-Aarteil S."/>
            <person name="Calhoun S."/>
            <person name="Haridas S."/>
            <person name="Kuo A."/>
            <person name="Mondo S."/>
            <person name="Pangilinan J."/>
            <person name="Riley R."/>
            <person name="LaButti K."/>
            <person name="Andreopoulos B."/>
            <person name="Lipzen A."/>
            <person name="Chen C."/>
            <person name="Yan M."/>
            <person name="Daum C."/>
            <person name="Ng V."/>
            <person name="Clum A."/>
            <person name="Steindorff A."/>
            <person name="Ohm R.A."/>
            <person name="Martin F."/>
            <person name="Silar P."/>
            <person name="Natvig D.O."/>
            <person name="Lalanne C."/>
            <person name="Gautier V."/>
            <person name="Ament-Velasquez S.L."/>
            <person name="Kruys A."/>
            <person name="Hutchinson M.I."/>
            <person name="Powell A.J."/>
            <person name="Barry K."/>
            <person name="Miller A.N."/>
            <person name="Grigoriev I.V."/>
            <person name="Debuchy R."/>
            <person name="Gladieux P."/>
            <person name="Hiltunen Thoren M."/>
            <person name="Johannesson H."/>
        </authorList>
    </citation>
    <scope>NUCLEOTIDE SEQUENCE</scope>
    <source>
        <strain evidence="2">PSN243</strain>
    </source>
</reference>
<dbReference type="SUPFAM" id="SSF54695">
    <property type="entry name" value="POZ domain"/>
    <property type="match status" value="1"/>
</dbReference>
<dbReference type="Proteomes" id="UP001321760">
    <property type="component" value="Unassembled WGS sequence"/>
</dbReference>
<accession>A0AAV9H4A4</accession>
<dbReference type="InterPro" id="IPR011333">
    <property type="entry name" value="SKP1/BTB/POZ_sf"/>
</dbReference>